<evidence type="ECO:0000256" key="2">
    <source>
        <dbReference type="ARBA" id="ARBA00022559"/>
    </source>
</evidence>
<dbReference type="InterPro" id="IPR000889">
    <property type="entry name" value="Glutathione_peroxidase"/>
</dbReference>
<dbReference type="GO" id="GO:0034599">
    <property type="term" value="P:cellular response to oxidative stress"/>
    <property type="evidence" value="ECO:0007669"/>
    <property type="project" value="TreeGrafter"/>
</dbReference>
<evidence type="ECO:0000259" key="6">
    <source>
        <dbReference type="PROSITE" id="PS51352"/>
    </source>
</evidence>
<dbReference type="PANTHER" id="PTHR11592:SF78">
    <property type="entry name" value="GLUTATHIONE PEROXIDASE"/>
    <property type="match status" value="1"/>
</dbReference>
<comment type="caution">
    <text evidence="7">The sequence shown here is derived from an EMBL/GenBank/DDBJ whole genome shotgun (WGS) entry which is preliminary data.</text>
</comment>
<proteinExistence type="inferred from homology"/>
<dbReference type="PIRSF" id="PIRSF000303">
    <property type="entry name" value="Glutathion_perox"/>
    <property type="match status" value="1"/>
</dbReference>
<dbReference type="Proteomes" id="UP000318590">
    <property type="component" value="Unassembled WGS sequence"/>
</dbReference>
<keyword evidence="2 5" id="KW-0575">Peroxidase</keyword>
<dbReference type="PROSITE" id="PS00460">
    <property type="entry name" value="GLUTATHIONE_PEROXID_1"/>
    <property type="match status" value="1"/>
</dbReference>
<protein>
    <recommendedName>
        <fullName evidence="5">Glutathione peroxidase</fullName>
    </recommendedName>
</protein>
<dbReference type="PROSITE" id="PS51355">
    <property type="entry name" value="GLUTATHIONE_PEROXID_3"/>
    <property type="match status" value="1"/>
</dbReference>
<comment type="similarity">
    <text evidence="1 5">Belongs to the glutathione peroxidase family.</text>
</comment>
<dbReference type="SUPFAM" id="SSF52833">
    <property type="entry name" value="Thioredoxin-like"/>
    <property type="match status" value="1"/>
</dbReference>
<sequence>MTIDLDTPFPRLGGGEIRLSDWRGQPVLVVNTASRCGFAFQFDGLQKLYDTYREDGLVVLAVSSDDFRQELYDEGAIRERCEVRFGLTFPMAGVTHVKGPEAHPFYASVRAETRFTPAWNFNKILIAPDGTVAGTWGATTSPTSRRLTKTIEGLL</sequence>
<evidence type="ECO:0000256" key="4">
    <source>
        <dbReference type="PIRSR" id="PIRSR000303-1"/>
    </source>
</evidence>
<dbReference type="OrthoDB" id="9785502at2"/>
<keyword evidence="3 5" id="KW-0560">Oxidoreductase</keyword>
<dbReference type="Pfam" id="PF00255">
    <property type="entry name" value="GSHPx"/>
    <property type="match status" value="1"/>
</dbReference>
<accession>A0A547PNE1</accession>
<evidence type="ECO:0000256" key="5">
    <source>
        <dbReference type="RuleBase" id="RU000499"/>
    </source>
</evidence>
<evidence type="ECO:0000256" key="3">
    <source>
        <dbReference type="ARBA" id="ARBA00023002"/>
    </source>
</evidence>
<reference evidence="7 8" key="1">
    <citation type="submission" date="2019-06" db="EMBL/GenBank/DDBJ databases">
        <title>Paenimaribius caenipelagi gen. nov., sp. nov., isolated from a tidal flat.</title>
        <authorList>
            <person name="Yoon J.-H."/>
        </authorList>
    </citation>
    <scope>NUCLEOTIDE SEQUENCE [LARGE SCALE GENOMIC DNA]</scope>
    <source>
        <strain evidence="7 8">JBTF-M29</strain>
    </source>
</reference>
<feature type="domain" description="Thioredoxin" evidence="6">
    <location>
        <begin position="1"/>
        <end position="155"/>
    </location>
</feature>
<dbReference type="EMBL" id="VFSV01000036">
    <property type="protein sequence ID" value="TRD15673.1"/>
    <property type="molecule type" value="Genomic_DNA"/>
</dbReference>
<gene>
    <name evidence="7" type="ORF">FEV53_15430</name>
</gene>
<keyword evidence="8" id="KW-1185">Reference proteome</keyword>
<dbReference type="InterPro" id="IPR036249">
    <property type="entry name" value="Thioredoxin-like_sf"/>
</dbReference>
<evidence type="ECO:0000313" key="8">
    <source>
        <dbReference type="Proteomes" id="UP000318590"/>
    </source>
</evidence>
<dbReference type="InterPro" id="IPR013766">
    <property type="entry name" value="Thioredoxin_domain"/>
</dbReference>
<dbReference type="PRINTS" id="PR01011">
    <property type="entry name" value="GLUTPROXDASE"/>
</dbReference>
<dbReference type="RefSeq" id="WP_142835691.1">
    <property type="nucleotide sequence ID" value="NZ_VFSV01000036.1"/>
</dbReference>
<dbReference type="Gene3D" id="3.40.30.10">
    <property type="entry name" value="Glutaredoxin"/>
    <property type="match status" value="1"/>
</dbReference>
<feature type="active site" evidence="4">
    <location>
        <position position="36"/>
    </location>
</feature>
<name>A0A547PNE1_9RHOB</name>
<dbReference type="CDD" id="cd00340">
    <property type="entry name" value="GSH_Peroxidase"/>
    <property type="match status" value="1"/>
</dbReference>
<dbReference type="InterPro" id="IPR029759">
    <property type="entry name" value="GPX_AS"/>
</dbReference>
<dbReference type="PROSITE" id="PS51352">
    <property type="entry name" value="THIOREDOXIN_2"/>
    <property type="match status" value="1"/>
</dbReference>
<dbReference type="AlphaFoldDB" id="A0A547PNE1"/>
<evidence type="ECO:0000313" key="7">
    <source>
        <dbReference type="EMBL" id="TRD15673.1"/>
    </source>
</evidence>
<evidence type="ECO:0000256" key="1">
    <source>
        <dbReference type="ARBA" id="ARBA00006926"/>
    </source>
</evidence>
<dbReference type="GO" id="GO:0004601">
    <property type="term" value="F:peroxidase activity"/>
    <property type="evidence" value="ECO:0007669"/>
    <property type="project" value="UniProtKB-KW"/>
</dbReference>
<organism evidence="7 8">
    <name type="scientific">Palleronia caenipelagi</name>
    <dbReference type="NCBI Taxonomy" id="2489174"/>
    <lineage>
        <taxon>Bacteria</taxon>
        <taxon>Pseudomonadati</taxon>
        <taxon>Pseudomonadota</taxon>
        <taxon>Alphaproteobacteria</taxon>
        <taxon>Rhodobacterales</taxon>
        <taxon>Roseobacteraceae</taxon>
        <taxon>Palleronia</taxon>
    </lineage>
</organism>
<dbReference type="PANTHER" id="PTHR11592">
    <property type="entry name" value="GLUTATHIONE PEROXIDASE"/>
    <property type="match status" value="1"/>
</dbReference>